<dbReference type="InterPro" id="IPR024079">
    <property type="entry name" value="MetalloPept_cat_dom_sf"/>
</dbReference>
<feature type="compositionally biased region" description="Low complexity" evidence="1">
    <location>
        <begin position="54"/>
        <end position="70"/>
    </location>
</feature>
<proteinExistence type="predicted"/>
<feature type="domain" description="DUF3152" evidence="3">
    <location>
        <begin position="77"/>
        <end position="241"/>
    </location>
</feature>
<reference evidence="4 5" key="1">
    <citation type="journal article" date="2019" name="Int. J. Syst. Evol. Microbiol.">
        <title>The Global Catalogue of Microorganisms (GCM) 10K type strain sequencing project: providing services to taxonomists for standard genome sequencing and annotation.</title>
        <authorList>
            <consortium name="The Broad Institute Genomics Platform"/>
            <consortium name="The Broad Institute Genome Sequencing Center for Infectious Disease"/>
            <person name="Wu L."/>
            <person name="Ma J."/>
        </authorList>
    </citation>
    <scope>NUCLEOTIDE SEQUENCE [LARGE SCALE GENOMIC DNA]</scope>
    <source>
        <strain evidence="4 5">JCM 15900</strain>
    </source>
</reference>
<keyword evidence="2" id="KW-0732">Signal</keyword>
<protein>
    <recommendedName>
        <fullName evidence="3">DUF3152 domain-containing protein</fullName>
    </recommendedName>
</protein>
<feature type="region of interest" description="Disordered" evidence="1">
    <location>
        <begin position="24"/>
        <end position="99"/>
    </location>
</feature>
<evidence type="ECO:0000256" key="1">
    <source>
        <dbReference type="SAM" id="MobiDB-lite"/>
    </source>
</evidence>
<dbReference type="InterPro" id="IPR022603">
    <property type="entry name" value="DUF3152"/>
</dbReference>
<accession>A0ABN2WH70</accession>
<evidence type="ECO:0000313" key="4">
    <source>
        <dbReference type="EMBL" id="GAA2092141.1"/>
    </source>
</evidence>
<name>A0ABN2WH70_9MICO</name>
<feature type="signal peptide" evidence="2">
    <location>
        <begin position="1"/>
        <end position="27"/>
    </location>
</feature>
<sequence>MPHAHPFALTSAVAAALVVTGCAPAGARPPEEDSGTVSPLAAEEVGGLREDSAEAAPAGEDFAAPSLADPSPLPTDVPAAGSGTWTFADPARDSGPTGEGRRFAVAVRVEDGLPVPLEETADFTMATLRDERGWQDRDGVSFALVGAASGADAIISVASPDTTDRLCSPLSTHGELSCRSGDDVVLNARRWLSATAEFDSLTVYRQYLVNHEVGHALGHGHESCPGPGEPAPLMQQQTKGLHGCTPNPWPSAD</sequence>
<dbReference type="Pfam" id="PF11350">
    <property type="entry name" value="DUF3152"/>
    <property type="match status" value="1"/>
</dbReference>
<comment type="caution">
    <text evidence="4">The sequence shown here is derived from an EMBL/GenBank/DDBJ whole genome shotgun (WGS) entry which is preliminary data.</text>
</comment>
<feature type="chain" id="PRO_5046255951" description="DUF3152 domain-containing protein" evidence="2">
    <location>
        <begin position="28"/>
        <end position="253"/>
    </location>
</feature>
<feature type="region of interest" description="Disordered" evidence="1">
    <location>
        <begin position="220"/>
        <end position="253"/>
    </location>
</feature>
<evidence type="ECO:0000259" key="3">
    <source>
        <dbReference type="Pfam" id="PF11350"/>
    </source>
</evidence>
<keyword evidence="5" id="KW-1185">Reference proteome</keyword>
<dbReference type="RefSeq" id="WP_344335737.1">
    <property type="nucleotide sequence ID" value="NZ_BAAAPZ010000003.1"/>
</dbReference>
<dbReference type="EMBL" id="BAAAPZ010000003">
    <property type="protein sequence ID" value="GAA2092141.1"/>
    <property type="molecule type" value="Genomic_DNA"/>
</dbReference>
<gene>
    <name evidence="4" type="ORF">GCM10009823_09700</name>
</gene>
<evidence type="ECO:0000313" key="5">
    <source>
        <dbReference type="Proteomes" id="UP001500984"/>
    </source>
</evidence>
<dbReference type="SUPFAM" id="SSF55486">
    <property type="entry name" value="Metalloproteases ('zincins'), catalytic domain"/>
    <property type="match status" value="1"/>
</dbReference>
<evidence type="ECO:0000256" key="2">
    <source>
        <dbReference type="SAM" id="SignalP"/>
    </source>
</evidence>
<dbReference type="Gene3D" id="3.40.390.10">
    <property type="entry name" value="Collagenase (Catalytic Domain)"/>
    <property type="match status" value="1"/>
</dbReference>
<organism evidence="4 5">
    <name type="scientific">Brevibacterium salitolerans</name>
    <dbReference type="NCBI Taxonomy" id="1403566"/>
    <lineage>
        <taxon>Bacteria</taxon>
        <taxon>Bacillati</taxon>
        <taxon>Actinomycetota</taxon>
        <taxon>Actinomycetes</taxon>
        <taxon>Micrococcales</taxon>
        <taxon>Brevibacteriaceae</taxon>
        <taxon>Brevibacterium</taxon>
    </lineage>
</organism>
<dbReference type="Proteomes" id="UP001500984">
    <property type="component" value="Unassembled WGS sequence"/>
</dbReference>